<evidence type="ECO:0000256" key="8">
    <source>
        <dbReference type="SAM" id="MobiDB-lite"/>
    </source>
</evidence>
<dbReference type="InterPro" id="IPR046341">
    <property type="entry name" value="SET_dom_sf"/>
</dbReference>
<dbReference type="InterPro" id="IPR001214">
    <property type="entry name" value="SET_dom"/>
</dbReference>
<dbReference type="GO" id="GO:0005634">
    <property type="term" value="C:nucleus"/>
    <property type="evidence" value="ECO:0007669"/>
    <property type="project" value="UniProtKB-SubCell"/>
</dbReference>
<protein>
    <recommendedName>
        <fullName evidence="9">SET domain-containing protein</fullName>
    </recommendedName>
</protein>
<evidence type="ECO:0000256" key="6">
    <source>
        <dbReference type="ARBA" id="ARBA00022691"/>
    </source>
</evidence>
<dbReference type="Pfam" id="PF00856">
    <property type="entry name" value="SET"/>
    <property type="match status" value="1"/>
</dbReference>
<dbReference type="SUPFAM" id="SSF82199">
    <property type="entry name" value="SET domain"/>
    <property type="match status" value="1"/>
</dbReference>
<dbReference type="Gene3D" id="2.170.270.10">
    <property type="entry name" value="SET domain"/>
    <property type="match status" value="1"/>
</dbReference>
<keyword evidence="5" id="KW-0808">Transferase</keyword>
<sequence length="319" mass="34582">MLASSSPLQATPNPRTPSASTSPVPGTWRIRTPRTPEGEIPVWFADAHESDGYDSEALELIEGLHPAPPAPSMDHTVIPTSAVALQPPPPSEEWVPEDWPAEVALLKEQWNPRKWQFPRVSIGSRGGAGCGCEERCSATTCLNARESRFCCDRNCAFGGMCGNALSESPSLAIARSSRTGMRGLVATASILAGEVLGQYLGHLQLFGPPGRNGTVNDGYRMHLKTRTSGNKHMGIDAMEYGSKLRLMNHACDPTARFYEVQTGSVLTVVAVSVRDIACGEEVTVSYGNRLWFVCRCGWTGCQHRDIQHLPDVPHSVARC</sequence>
<evidence type="ECO:0000256" key="7">
    <source>
        <dbReference type="ARBA" id="ARBA00023242"/>
    </source>
</evidence>
<evidence type="ECO:0000256" key="2">
    <source>
        <dbReference type="ARBA" id="ARBA00004286"/>
    </source>
</evidence>
<comment type="caution">
    <text evidence="11">The sequence shown here is derived from an EMBL/GenBank/DDBJ whole genome shotgun (WGS) entry which is preliminary data.</text>
</comment>
<dbReference type="EMBL" id="QXFV01002448">
    <property type="protein sequence ID" value="KAE8987720.1"/>
    <property type="molecule type" value="Genomic_DNA"/>
</dbReference>
<evidence type="ECO:0000256" key="1">
    <source>
        <dbReference type="ARBA" id="ARBA00004123"/>
    </source>
</evidence>
<comment type="subcellular location">
    <subcellularLocation>
        <location evidence="2">Chromosome</location>
    </subcellularLocation>
    <subcellularLocation>
        <location evidence="1">Nucleus</location>
    </subcellularLocation>
</comment>
<proteinExistence type="predicted"/>
<dbReference type="GO" id="GO:0008168">
    <property type="term" value="F:methyltransferase activity"/>
    <property type="evidence" value="ECO:0007669"/>
    <property type="project" value="UniProtKB-KW"/>
</dbReference>
<evidence type="ECO:0000313" key="11">
    <source>
        <dbReference type="EMBL" id="KAE9343507.1"/>
    </source>
</evidence>
<feature type="region of interest" description="Disordered" evidence="8">
    <location>
        <begin position="1"/>
        <end position="35"/>
    </location>
</feature>
<dbReference type="SMART" id="SM00317">
    <property type="entry name" value="SET"/>
    <property type="match status" value="1"/>
</dbReference>
<evidence type="ECO:0000313" key="13">
    <source>
        <dbReference type="Proteomes" id="UP000434957"/>
    </source>
</evidence>
<dbReference type="Proteomes" id="UP000429607">
    <property type="component" value="Unassembled WGS sequence"/>
</dbReference>
<dbReference type="GO" id="GO:0005694">
    <property type="term" value="C:chromosome"/>
    <property type="evidence" value="ECO:0007669"/>
    <property type="project" value="UniProtKB-SubCell"/>
</dbReference>
<dbReference type="GO" id="GO:0032259">
    <property type="term" value="P:methylation"/>
    <property type="evidence" value="ECO:0007669"/>
    <property type="project" value="UniProtKB-KW"/>
</dbReference>
<keyword evidence="6" id="KW-0949">S-adenosyl-L-methionine</keyword>
<evidence type="ECO:0000259" key="9">
    <source>
        <dbReference type="PROSITE" id="PS50280"/>
    </source>
</evidence>
<dbReference type="PROSITE" id="PS50280">
    <property type="entry name" value="SET"/>
    <property type="match status" value="1"/>
</dbReference>
<evidence type="ECO:0000313" key="12">
    <source>
        <dbReference type="Proteomes" id="UP000429607"/>
    </source>
</evidence>
<dbReference type="PANTHER" id="PTHR22884">
    <property type="entry name" value="SET DOMAIN PROTEINS"/>
    <property type="match status" value="1"/>
</dbReference>
<keyword evidence="4" id="KW-0489">Methyltransferase</keyword>
<keyword evidence="3" id="KW-0158">Chromosome</keyword>
<dbReference type="AlphaFoldDB" id="A0A6A4F9P5"/>
<feature type="domain" description="SET" evidence="9">
    <location>
        <begin position="169"/>
        <end position="287"/>
    </location>
</feature>
<feature type="compositionally biased region" description="Polar residues" evidence="8">
    <location>
        <begin position="1"/>
        <end position="24"/>
    </location>
</feature>
<keyword evidence="7" id="KW-0539">Nucleus</keyword>
<dbReference type="InterPro" id="IPR050777">
    <property type="entry name" value="SET2_Histone-Lys_MeTrsfase"/>
</dbReference>
<evidence type="ECO:0000256" key="3">
    <source>
        <dbReference type="ARBA" id="ARBA00022454"/>
    </source>
</evidence>
<accession>A0A6A4F9P5</accession>
<keyword evidence="13" id="KW-1185">Reference proteome</keyword>
<dbReference type="Proteomes" id="UP000434957">
    <property type="component" value="Unassembled WGS sequence"/>
</dbReference>
<evidence type="ECO:0000313" key="10">
    <source>
        <dbReference type="EMBL" id="KAE8987720.1"/>
    </source>
</evidence>
<dbReference type="EMBL" id="QXFT01000455">
    <property type="protein sequence ID" value="KAE9343507.1"/>
    <property type="molecule type" value="Genomic_DNA"/>
</dbReference>
<evidence type="ECO:0000256" key="5">
    <source>
        <dbReference type="ARBA" id="ARBA00022679"/>
    </source>
</evidence>
<evidence type="ECO:0000256" key="4">
    <source>
        <dbReference type="ARBA" id="ARBA00022603"/>
    </source>
</evidence>
<organism evidence="11 13">
    <name type="scientific">Phytophthora rubi</name>
    <dbReference type="NCBI Taxonomy" id="129364"/>
    <lineage>
        <taxon>Eukaryota</taxon>
        <taxon>Sar</taxon>
        <taxon>Stramenopiles</taxon>
        <taxon>Oomycota</taxon>
        <taxon>Peronosporomycetes</taxon>
        <taxon>Peronosporales</taxon>
        <taxon>Peronosporaceae</taxon>
        <taxon>Phytophthora</taxon>
    </lineage>
</organism>
<gene>
    <name evidence="10" type="ORF">PR001_g22241</name>
    <name evidence="11" type="ORF">PR003_g8960</name>
</gene>
<name>A0A6A4F9P5_9STRA</name>
<reference evidence="11 13" key="1">
    <citation type="submission" date="2018-08" db="EMBL/GenBank/DDBJ databases">
        <title>Genomic investigation of the strawberry pathogen Phytophthora fragariae indicates pathogenicity is determined by transcriptional variation in three key races.</title>
        <authorList>
            <person name="Adams T.M."/>
            <person name="Armitage A.D."/>
            <person name="Sobczyk M.K."/>
            <person name="Bates H.J."/>
            <person name="Dunwell J.M."/>
            <person name="Nellist C.F."/>
            <person name="Harrison R.J."/>
        </authorList>
    </citation>
    <scope>NUCLEOTIDE SEQUENCE [LARGE SCALE GENOMIC DNA]</scope>
    <source>
        <strain evidence="10 12">SCRP249</strain>
        <strain evidence="11 13">SCRP333</strain>
    </source>
</reference>